<dbReference type="EMBL" id="BOQL01000065">
    <property type="protein sequence ID" value="GIM76944.1"/>
    <property type="molecule type" value="Genomic_DNA"/>
</dbReference>
<evidence type="ECO:0000313" key="1">
    <source>
        <dbReference type="EMBL" id="GIM76944.1"/>
    </source>
</evidence>
<comment type="caution">
    <text evidence="1">The sequence shown here is derived from an EMBL/GenBank/DDBJ whole genome shotgun (WGS) entry which is preliminary data.</text>
</comment>
<accession>A0A919VSA2</accession>
<dbReference type="RefSeq" id="WP_212993185.1">
    <property type="nucleotide sequence ID" value="NZ_BAABEA010000009.1"/>
</dbReference>
<keyword evidence="2" id="KW-1185">Reference proteome</keyword>
<proteinExistence type="predicted"/>
<sequence length="190" mass="20775">MPDDILVADNSTVRLDDRAGQPFSDARRTMTLTRLGDLVDQGVVDTDGELRQLAEAATTVTRDALADVAVHRSRRFVPGSLRPDLGRYPRMLAALPTAERTKISTFWRIARQFDPAVIATHGLDRDTVLPGKPQIVKWLFQDVTVNPGGTLLLTDFNAALACRNLLIRSNARIVASGKSLQITATSIKGE</sequence>
<evidence type="ECO:0000313" key="2">
    <source>
        <dbReference type="Proteomes" id="UP000681340"/>
    </source>
</evidence>
<organism evidence="1 2">
    <name type="scientific">Actinoplanes auranticolor</name>
    <dbReference type="NCBI Taxonomy" id="47988"/>
    <lineage>
        <taxon>Bacteria</taxon>
        <taxon>Bacillati</taxon>
        <taxon>Actinomycetota</taxon>
        <taxon>Actinomycetes</taxon>
        <taxon>Micromonosporales</taxon>
        <taxon>Micromonosporaceae</taxon>
        <taxon>Actinoplanes</taxon>
    </lineage>
</organism>
<reference evidence="1" key="1">
    <citation type="submission" date="2021-03" db="EMBL/GenBank/DDBJ databases">
        <title>Whole genome shotgun sequence of Actinoplanes auranticolor NBRC 12245.</title>
        <authorList>
            <person name="Komaki H."/>
            <person name="Tamura T."/>
        </authorList>
    </citation>
    <scope>NUCLEOTIDE SEQUENCE</scope>
    <source>
        <strain evidence="1">NBRC 12245</strain>
    </source>
</reference>
<dbReference type="AlphaFoldDB" id="A0A919VSA2"/>
<name>A0A919VSA2_9ACTN</name>
<gene>
    <name evidence="1" type="ORF">Aau02nite_73440</name>
</gene>
<protein>
    <submittedName>
        <fullName evidence="1">Uncharacterized protein</fullName>
    </submittedName>
</protein>
<dbReference type="Proteomes" id="UP000681340">
    <property type="component" value="Unassembled WGS sequence"/>
</dbReference>